<dbReference type="EMBL" id="CP090040">
    <property type="protein sequence ID" value="UPL03093.1"/>
    <property type="molecule type" value="Genomic_DNA"/>
</dbReference>
<keyword evidence="2" id="KW-1185">Reference proteome</keyword>
<sequence>MANIQANVAEEQRLFDLEVAEIETWWKSSKQAHVIRTYTASDVAALRSSLPISYPSSTQALKLWAILQKHRQAGTAELTFGMIDPLLASQMEGQCTIYISGALCAFSAAECIGQDTSDYPWDTVPLAAERVFRSQQYHDRRQRQYRMQSSPAERAHMASPRDFLQPIVADADMGFGTTTATMKLTKRMVEAGVAMFHLDDLALGGKSWTGGEGHTVVSTAEYLKRLAAARLQLDIMGAETMIMCRCDTYDAQWITSNHDPRDQPYILGATVPLGQAASSCATPEERSVWGREARLMTFDDAVKASATVTQYSEYTTLLAQKTPATLADRRRVARQVLGGQDVFFDWDLPRVTDGRYRFAPTMKALIDRTAAAAAWGDVTWARMGLSIPRLREFHDGLSEIYPGRLFAGGYGATTDFSAQGFSFDDVKDLHRTLAAMGMVWQVQPGFAMQGLNHVTSRFSRMWSEEGMGGYFRDIQHPAMAANADTYEKMEWSGGYLADAYGDVLRIKY</sequence>
<evidence type="ECO:0000313" key="2">
    <source>
        <dbReference type="Proteomes" id="UP000830768"/>
    </source>
</evidence>
<name>A0ACD3ZQ63_FUSSC</name>
<proteinExistence type="predicted"/>
<gene>
    <name evidence="1" type="ORF">LCI18_014027</name>
</gene>
<evidence type="ECO:0000313" key="1">
    <source>
        <dbReference type="EMBL" id="UPL03093.1"/>
    </source>
</evidence>
<accession>A0ACD3ZQ63</accession>
<dbReference type="Proteomes" id="UP000830768">
    <property type="component" value="Chromosome 12"/>
</dbReference>
<protein>
    <submittedName>
        <fullName evidence="1">Uncharacterized protein</fullName>
    </submittedName>
</protein>
<organism evidence="1 2">
    <name type="scientific">Fusarium solani subsp. cucurbitae</name>
    <name type="common">Neocosmosporum cucurbitae</name>
    <dbReference type="NCBI Taxonomy" id="2747967"/>
    <lineage>
        <taxon>Eukaryota</taxon>
        <taxon>Fungi</taxon>
        <taxon>Dikarya</taxon>
        <taxon>Ascomycota</taxon>
        <taxon>Pezizomycotina</taxon>
        <taxon>Sordariomycetes</taxon>
        <taxon>Hypocreomycetidae</taxon>
        <taxon>Hypocreales</taxon>
        <taxon>Nectriaceae</taxon>
        <taxon>Fusarium</taxon>
        <taxon>Fusarium solani species complex</taxon>
    </lineage>
</organism>
<reference evidence="1" key="1">
    <citation type="submission" date="2021-11" db="EMBL/GenBank/DDBJ databases">
        <title>Fusarium solani-melongenae Genome sequencing and assembly.</title>
        <authorList>
            <person name="Xie S."/>
            <person name="Huang L."/>
            <person name="Zhang X."/>
        </authorList>
    </citation>
    <scope>NUCLEOTIDE SEQUENCE</scope>
    <source>
        <strain evidence="1">CRI 24-3</strain>
    </source>
</reference>